<dbReference type="AlphaFoldDB" id="A0AAD5NXH4"/>
<keyword evidence="2 4" id="KW-0863">Zinc-finger</keyword>
<dbReference type="SUPFAM" id="SSF57863">
    <property type="entry name" value="ArfGap/RecO-like zinc finger"/>
    <property type="match status" value="1"/>
</dbReference>
<feature type="compositionally biased region" description="Basic and acidic residues" evidence="5">
    <location>
        <begin position="295"/>
        <end position="335"/>
    </location>
</feature>
<evidence type="ECO:0000313" key="8">
    <source>
        <dbReference type="Proteomes" id="UP001064489"/>
    </source>
</evidence>
<dbReference type="InterPro" id="IPR001164">
    <property type="entry name" value="ArfGAP_dom"/>
</dbReference>
<dbReference type="FunFam" id="1.10.220.150:FF:000005">
    <property type="entry name" value="Arf-GAP domain and FG repeat-containing protein 1"/>
    <property type="match status" value="1"/>
</dbReference>
<keyword evidence="3" id="KW-0862">Zinc</keyword>
<feature type="domain" description="Arf-GAP" evidence="6">
    <location>
        <begin position="100"/>
        <end position="218"/>
    </location>
</feature>
<evidence type="ECO:0000259" key="6">
    <source>
        <dbReference type="PROSITE" id="PS50115"/>
    </source>
</evidence>
<dbReference type="PANTHER" id="PTHR46085">
    <property type="entry name" value="ARFGAP/RECO-RELATED"/>
    <property type="match status" value="1"/>
</dbReference>
<dbReference type="InterPro" id="IPR044820">
    <property type="entry name" value="AGD14-like"/>
</dbReference>
<dbReference type="PRINTS" id="PR00405">
    <property type="entry name" value="REVINTRACTNG"/>
</dbReference>
<keyword evidence="8" id="KW-1185">Reference proteome</keyword>
<feature type="compositionally biased region" description="Polar residues" evidence="5">
    <location>
        <begin position="374"/>
        <end position="391"/>
    </location>
</feature>
<feature type="region of interest" description="Disordered" evidence="5">
    <location>
        <begin position="563"/>
        <end position="588"/>
    </location>
</feature>
<dbReference type="InterPro" id="IPR037278">
    <property type="entry name" value="ARFGAP/RecO"/>
</dbReference>
<evidence type="ECO:0000256" key="4">
    <source>
        <dbReference type="PROSITE-ProRule" id="PRU00288"/>
    </source>
</evidence>
<feature type="compositionally biased region" description="Basic and acidic residues" evidence="5">
    <location>
        <begin position="211"/>
        <end position="230"/>
    </location>
</feature>
<sequence length="819" mass="88428">MGSIRVSVGCSGSGVLMVVKKQTHESNIILSTGFGGGRSIPNPGLLRDGIGSQSSIIHQQLKRKKKGCCVCILDKVSSLLRRSIQKVGMANRLKEDEKNERIIRGLCKLADNRRCMNCNSMGPQYVCTNFWTFVCTTCSGIHREFTHRVKSISMAKFTSQEVTALQEGGNQRAKEIYFKEWDPQRQSVPDSSNVERLRDFIKHVYVDKRYTGERNHDKPPRVKMGDKEDSYQGGPRSPPYEDTYDRRYSERSSPGGRSDDKNYKYGYDERRSPGYEQEGRQHGDYRRSSPARPEIVNDWRRDERFGNGRKVEDRRMSDGDLKLEGRSPERMRDVESSSPPMVRPVREILGENVMPLRISEPPKVNGGRVADGSVHTQRTASSNSLGSTNENPAEVKLESTRSLIDFDADPEPPRTAAVTQTQQTTIVQSLVQPTTSTNDNNWASFDFAPEVKAPQAPSSFDTLESVFSQLSVPAPVPGQVDGIPSGTGAPVASVANASAFPVSGNSPVASVGGTPFSPFSTAAPAAAPVSSFATFPPANALAAAPGWTQVFPANGGNSFTMQHQQPSLFPAGSQSNAPQFTPPVDGASSNQPWNLSLAQNAQGPLSTPAAQAPTHFPKPAVEVPYGAVAQPPPAEVKSSGRTELPQDLFAATYSPYPAPVPGWHRGPPRGMGFMQYNAAVPMPTLVQSQSTNPFDFNSESPPVQAQTFPSMVSLQGALPNASPPSGLMHTSSLGTPTPAWMPPQPSSYPSAMPLQTPIYASTLPPRAYMVPQVPSNMPPSGYQGVGGPAFGFMNPDQQLAGRFSAPATPHPSVGGNPFG</sequence>
<dbReference type="EMBL" id="JAJSOW010000004">
    <property type="protein sequence ID" value="KAI9191280.1"/>
    <property type="molecule type" value="Genomic_DNA"/>
</dbReference>
<dbReference type="Proteomes" id="UP001064489">
    <property type="component" value="Chromosome 6"/>
</dbReference>
<feature type="region of interest" description="Disordered" evidence="5">
    <location>
        <begin position="800"/>
        <end position="819"/>
    </location>
</feature>
<dbReference type="CDD" id="cd08838">
    <property type="entry name" value="ArfGap_AGFG"/>
    <property type="match status" value="1"/>
</dbReference>
<dbReference type="Gene3D" id="1.10.220.150">
    <property type="entry name" value="Arf GTPase activating protein"/>
    <property type="match status" value="1"/>
</dbReference>
<feature type="compositionally biased region" description="Basic and acidic residues" evidence="5">
    <location>
        <begin position="257"/>
        <end position="287"/>
    </location>
</feature>
<gene>
    <name evidence="7" type="ORF">LWI28_006379</name>
</gene>
<reference evidence="7" key="2">
    <citation type="submission" date="2023-02" db="EMBL/GenBank/DDBJ databases">
        <authorList>
            <person name="Swenson N.G."/>
            <person name="Wegrzyn J.L."/>
            <person name="Mcevoy S.L."/>
        </authorList>
    </citation>
    <scope>NUCLEOTIDE SEQUENCE</scope>
    <source>
        <strain evidence="7">91603</strain>
        <tissue evidence="7">Leaf</tissue>
    </source>
</reference>
<feature type="region of interest" description="Disordered" evidence="5">
    <location>
        <begin position="357"/>
        <end position="395"/>
    </location>
</feature>
<evidence type="ECO:0000256" key="3">
    <source>
        <dbReference type="ARBA" id="ARBA00022833"/>
    </source>
</evidence>
<evidence type="ECO:0000256" key="1">
    <source>
        <dbReference type="ARBA" id="ARBA00022723"/>
    </source>
</evidence>
<name>A0AAD5NXH4_ACENE</name>
<proteinExistence type="predicted"/>
<dbReference type="PANTHER" id="PTHR46085:SF3">
    <property type="entry name" value="ARF GTPASE ACTIVATING PROTEIN"/>
    <property type="match status" value="1"/>
</dbReference>
<feature type="compositionally biased region" description="Polar residues" evidence="5">
    <location>
        <begin position="563"/>
        <end position="579"/>
    </location>
</feature>
<accession>A0AAD5NXH4</accession>
<evidence type="ECO:0000313" key="7">
    <source>
        <dbReference type="EMBL" id="KAI9191280.1"/>
    </source>
</evidence>
<reference evidence="7" key="1">
    <citation type="journal article" date="2022" name="Plant J.">
        <title>Strategies of tolerance reflected in two North American maple genomes.</title>
        <authorList>
            <person name="McEvoy S.L."/>
            <person name="Sezen U.U."/>
            <person name="Trouern-Trend A."/>
            <person name="McMahon S.M."/>
            <person name="Schaberg P.G."/>
            <person name="Yang J."/>
            <person name="Wegrzyn J.L."/>
            <person name="Swenson N.G."/>
        </authorList>
    </citation>
    <scope>NUCLEOTIDE SEQUENCE</scope>
    <source>
        <strain evidence="7">91603</strain>
    </source>
</reference>
<feature type="region of interest" description="Disordered" evidence="5">
    <location>
        <begin position="211"/>
        <end position="340"/>
    </location>
</feature>
<evidence type="ECO:0000256" key="2">
    <source>
        <dbReference type="ARBA" id="ARBA00022771"/>
    </source>
</evidence>
<comment type="caution">
    <text evidence="7">The sequence shown here is derived from an EMBL/GenBank/DDBJ whole genome shotgun (WGS) entry which is preliminary data.</text>
</comment>
<organism evidence="7 8">
    <name type="scientific">Acer negundo</name>
    <name type="common">Box elder</name>
    <dbReference type="NCBI Taxonomy" id="4023"/>
    <lineage>
        <taxon>Eukaryota</taxon>
        <taxon>Viridiplantae</taxon>
        <taxon>Streptophyta</taxon>
        <taxon>Embryophyta</taxon>
        <taxon>Tracheophyta</taxon>
        <taxon>Spermatophyta</taxon>
        <taxon>Magnoliopsida</taxon>
        <taxon>eudicotyledons</taxon>
        <taxon>Gunneridae</taxon>
        <taxon>Pentapetalae</taxon>
        <taxon>rosids</taxon>
        <taxon>malvids</taxon>
        <taxon>Sapindales</taxon>
        <taxon>Sapindaceae</taxon>
        <taxon>Hippocastanoideae</taxon>
        <taxon>Acereae</taxon>
        <taxon>Acer</taxon>
    </lineage>
</organism>
<dbReference type="PROSITE" id="PS50115">
    <property type="entry name" value="ARFGAP"/>
    <property type="match status" value="1"/>
</dbReference>
<dbReference type="SMART" id="SM00105">
    <property type="entry name" value="ArfGap"/>
    <property type="match status" value="1"/>
</dbReference>
<keyword evidence="1" id="KW-0479">Metal-binding</keyword>
<protein>
    <recommendedName>
        <fullName evidence="6">Arf-GAP domain-containing protein</fullName>
    </recommendedName>
</protein>
<dbReference type="GO" id="GO:0005096">
    <property type="term" value="F:GTPase activator activity"/>
    <property type="evidence" value="ECO:0007669"/>
    <property type="project" value="InterPro"/>
</dbReference>
<dbReference type="GO" id="GO:0008270">
    <property type="term" value="F:zinc ion binding"/>
    <property type="evidence" value="ECO:0007669"/>
    <property type="project" value="UniProtKB-KW"/>
</dbReference>
<dbReference type="Pfam" id="PF01412">
    <property type="entry name" value="ArfGap"/>
    <property type="match status" value="1"/>
</dbReference>
<dbReference type="InterPro" id="IPR038508">
    <property type="entry name" value="ArfGAP_dom_sf"/>
</dbReference>
<evidence type="ECO:0000256" key="5">
    <source>
        <dbReference type="SAM" id="MobiDB-lite"/>
    </source>
</evidence>